<dbReference type="KEGG" id="mfp:MBIO_0014"/>
<evidence type="ECO:0000313" key="2">
    <source>
        <dbReference type="Proteomes" id="UP000006810"/>
    </source>
</evidence>
<proteinExistence type="predicted"/>
<reference evidence="1 2" key="1">
    <citation type="journal article" date="2009" name="Curr. Microbiol.">
        <title>Molecular cloning and expression of a novel cholinephosphotransferase involved in glycoglycerophospholipid biosynthesis of Mycoplasma fermentans.</title>
        <authorList>
            <person name="Ishida N."/>
            <person name="Irikura D."/>
            <person name="Matsuda K."/>
            <person name="Sato S."/>
            <person name="Asano K."/>
        </authorList>
    </citation>
    <scope>NUCLEOTIDE SEQUENCE [LARGE SCALE GENOMIC DNA]</scope>
    <source>
        <strain evidence="2">ATCC 19989 / NBRC 14854 / NCTC 10117 / PG18</strain>
    </source>
</reference>
<accession>C4XDQ7</accession>
<dbReference type="EMBL" id="AP009608">
    <property type="protein sequence ID" value="BAH69279.1"/>
    <property type="molecule type" value="Genomic_DNA"/>
</dbReference>
<evidence type="ECO:0000313" key="1">
    <source>
        <dbReference type="EMBL" id="BAH69279.1"/>
    </source>
</evidence>
<gene>
    <name evidence="1" type="ordered locus">MBIO_0014</name>
</gene>
<organism evidence="1 2">
    <name type="scientific">Mycoplasmopsis fermentans (strain ATCC 19989 / NBRC 14854 / NCTC 10117 / PG18)</name>
    <name type="common">Mycoplasma fermentans</name>
    <dbReference type="NCBI Taxonomy" id="496833"/>
    <lineage>
        <taxon>Bacteria</taxon>
        <taxon>Bacillati</taxon>
        <taxon>Mycoplasmatota</taxon>
        <taxon>Mycoplasmoidales</taxon>
        <taxon>Metamycoplasmataceae</taxon>
        <taxon>Mycoplasmopsis</taxon>
    </lineage>
</organism>
<sequence length="330" mass="37307">MSYQIPTLKQYLTAESATLFEQGADKAYTISNGGLTKISTLLNAILETNFLGSTLTPASDPNSPVIEYLISLDQEWKTKEEYTKNPRAQKARYAKKEIRWNESHVQDIQLNKVDLLMNVPDMLVQKASDEISKWKRKVDKQNWLKVEEHIKNYATKKQNGQPDSIVTEIDLTKKTDEEVYSEIVNMALRLMEHEDSTLGIDGIEQSKIGIFVKPSIYQKIVRYSTQGNFVKESIQGNPKDPRTWLLSDFQMIAGIKVKPSTLLKEFEAVAWTSDSAGSGSRLISLKTDEVPKFSDRFVAMEIQNFFGIVCDSNFEAIKKPTTAPIPKPGS</sequence>
<dbReference type="PATRIC" id="fig|496833.3.peg.15"/>
<dbReference type="AlphaFoldDB" id="C4XDQ7"/>
<dbReference type="RefSeq" id="WP_015510651.1">
    <property type="nucleotide sequence ID" value="NC_021002.1"/>
</dbReference>
<name>C4XDQ7_MYCFP</name>
<dbReference type="Proteomes" id="UP000006810">
    <property type="component" value="Chromosome"/>
</dbReference>
<dbReference type="HOGENOM" id="CLU_841505_0_0_14"/>
<keyword evidence="2" id="KW-1185">Reference proteome</keyword>
<protein>
    <submittedName>
        <fullName evidence="1">Uncharacterized protein</fullName>
    </submittedName>
</protein>